<evidence type="ECO:0000313" key="6">
    <source>
        <dbReference type="Proteomes" id="UP000199315"/>
    </source>
</evidence>
<sequence length="184" mass="20990">MDYINQNIAINLKKIRIGKKLSLDETAEQTGVSKSMLAQIERGEANPSIGCLGKIVSGLRVGLNELLETPRMESYYISKTELIPTKEVEGQYAVCTYFPYEKDRQFEIYGMEIHPNGTYYSGSHGEKTVEYLTVAAGKLTLELPEQKFEIMPGDAFRFDSDKEHWYCNYGEEVVRLTTVFSFKQ</sequence>
<proteinExistence type="predicted"/>
<organism evidence="5 6">
    <name type="scientific">Anaerobium acetethylicum</name>
    <dbReference type="NCBI Taxonomy" id="1619234"/>
    <lineage>
        <taxon>Bacteria</taxon>
        <taxon>Bacillati</taxon>
        <taxon>Bacillota</taxon>
        <taxon>Clostridia</taxon>
        <taxon>Lachnospirales</taxon>
        <taxon>Lachnospiraceae</taxon>
        <taxon>Anaerobium</taxon>
    </lineage>
</organism>
<dbReference type="CDD" id="cd02209">
    <property type="entry name" value="cupin_XRE_C"/>
    <property type="match status" value="1"/>
</dbReference>
<dbReference type="PANTHER" id="PTHR46797">
    <property type="entry name" value="HTH-TYPE TRANSCRIPTIONAL REGULATOR"/>
    <property type="match status" value="1"/>
</dbReference>
<dbReference type="RefSeq" id="WP_091231569.1">
    <property type="nucleotide sequence ID" value="NZ_FMKA01000004.1"/>
</dbReference>
<dbReference type="Proteomes" id="UP000199315">
    <property type="component" value="Unassembled WGS sequence"/>
</dbReference>
<evidence type="ECO:0000259" key="4">
    <source>
        <dbReference type="PROSITE" id="PS50943"/>
    </source>
</evidence>
<reference evidence="5 6" key="1">
    <citation type="submission" date="2016-09" db="EMBL/GenBank/DDBJ databases">
        <authorList>
            <person name="Capua I."/>
            <person name="De Benedictis P."/>
            <person name="Joannis T."/>
            <person name="Lombin L.H."/>
            <person name="Cattoli G."/>
        </authorList>
    </citation>
    <scope>NUCLEOTIDE SEQUENCE [LARGE SCALE GENOMIC DNA]</scope>
    <source>
        <strain evidence="5 6">GluBS11</strain>
    </source>
</reference>
<dbReference type="STRING" id="1619234.SAMN05421730_1004157"/>
<evidence type="ECO:0000256" key="1">
    <source>
        <dbReference type="ARBA" id="ARBA00023015"/>
    </source>
</evidence>
<evidence type="ECO:0000256" key="2">
    <source>
        <dbReference type="ARBA" id="ARBA00023125"/>
    </source>
</evidence>
<dbReference type="PANTHER" id="PTHR46797:SF23">
    <property type="entry name" value="HTH-TYPE TRANSCRIPTIONAL REGULATOR SUTR"/>
    <property type="match status" value="1"/>
</dbReference>
<keyword evidence="3" id="KW-0804">Transcription</keyword>
<dbReference type="PROSITE" id="PS50943">
    <property type="entry name" value="HTH_CROC1"/>
    <property type="match status" value="1"/>
</dbReference>
<dbReference type="Gene3D" id="2.60.120.10">
    <property type="entry name" value="Jelly Rolls"/>
    <property type="match status" value="1"/>
</dbReference>
<dbReference type="SMART" id="SM00530">
    <property type="entry name" value="HTH_XRE"/>
    <property type="match status" value="1"/>
</dbReference>
<gene>
    <name evidence="5" type="ORF">SAMN05421730_1004157</name>
</gene>
<dbReference type="AlphaFoldDB" id="A0A1D3TRN2"/>
<keyword evidence="2" id="KW-0238">DNA-binding</keyword>
<keyword evidence="6" id="KW-1185">Reference proteome</keyword>
<dbReference type="InterPro" id="IPR013096">
    <property type="entry name" value="Cupin_2"/>
</dbReference>
<dbReference type="InterPro" id="IPR010982">
    <property type="entry name" value="Lambda_DNA-bd_dom_sf"/>
</dbReference>
<feature type="domain" description="HTH cro/C1-type" evidence="4">
    <location>
        <begin position="12"/>
        <end position="66"/>
    </location>
</feature>
<dbReference type="InterPro" id="IPR011051">
    <property type="entry name" value="RmlC_Cupin_sf"/>
</dbReference>
<dbReference type="SUPFAM" id="SSF47413">
    <property type="entry name" value="lambda repressor-like DNA-binding domains"/>
    <property type="match status" value="1"/>
</dbReference>
<evidence type="ECO:0000313" key="5">
    <source>
        <dbReference type="EMBL" id="SCP96397.1"/>
    </source>
</evidence>
<dbReference type="InterPro" id="IPR014710">
    <property type="entry name" value="RmlC-like_jellyroll"/>
</dbReference>
<protein>
    <submittedName>
        <fullName evidence="5">Cupin domain-containing protein</fullName>
    </submittedName>
</protein>
<dbReference type="InterPro" id="IPR001387">
    <property type="entry name" value="Cro/C1-type_HTH"/>
</dbReference>
<dbReference type="GO" id="GO:0005829">
    <property type="term" value="C:cytosol"/>
    <property type="evidence" value="ECO:0007669"/>
    <property type="project" value="TreeGrafter"/>
</dbReference>
<dbReference type="GO" id="GO:0003700">
    <property type="term" value="F:DNA-binding transcription factor activity"/>
    <property type="evidence" value="ECO:0007669"/>
    <property type="project" value="TreeGrafter"/>
</dbReference>
<dbReference type="GO" id="GO:0003677">
    <property type="term" value="F:DNA binding"/>
    <property type="evidence" value="ECO:0007669"/>
    <property type="project" value="UniProtKB-KW"/>
</dbReference>
<dbReference type="EMBL" id="FMKA01000004">
    <property type="protein sequence ID" value="SCP96397.1"/>
    <property type="molecule type" value="Genomic_DNA"/>
</dbReference>
<dbReference type="Pfam" id="PF01381">
    <property type="entry name" value="HTH_3"/>
    <property type="match status" value="1"/>
</dbReference>
<dbReference type="CDD" id="cd00093">
    <property type="entry name" value="HTH_XRE"/>
    <property type="match status" value="1"/>
</dbReference>
<dbReference type="SUPFAM" id="SSF51182">
    <property type="entry name" value="RmlC-like cupins"/>
    <property type="match status" value="1"/>
</dbReference>
<keyword evidence="1" id="KW-0805">Transcription regulation</keyword>
<dbReference type="OrthoDB" id="9781521at2"/>
<dbReference type="Gene3D" id="1.10.260.40">
    <property type="entry name" value="lambda repressor-like DNA-binding domains"/>
    <property type="match status" value="1"/>
</dbReference>
<accession>A0A1D3TRN2</accession>
<dbReference type="Pfam" id="PF07883">
    <property type="entry name" value="Cupin_2"/>
    <property type="match status" value="1"/>
</dbReference>
<dbReference type="InterPro" id="IPR050807">
    <property type="entry name" value="TransReg_Diox_bact_type"/>
</dbReference>
<evidence type="ECO:0000256" key="3">
    <source>
        <dbReference type="ARBA" id="ARBA00023163"/>
    </source>
</evidence>
<name>A0A1D3TRN2_9FIRM</name>